<dbReference type="Gene3D" id="3.40.50.1820">
    <property type="entry name" value="alpha/beta hydrolase"/>
    <property type="match status" value="1"/>
</dbReference>
<comment type="similarity">
    <text evidence="1 7">Belongs to the peptidase S10 family.</text>
</comment>
<dbReference type="Pfam" id="PF00450">
    <property type="entry name" value="Peptidase_S10"/>
    <property type="match status" value="1"/>
</dbReference>
<dbReference type="Proteomes" id="UP000775547">
    <property type="component" value="Unassembled WGS sequence"/>
</dbReference>
<evidence type="ECO:0000256" key="5">
    <source>
        <dbReference type="ARBA" id="ARBA00022801"/>
    </source>
</evidence>
<evidence type="ECO:0000256" key="6">
    <source>
        <dbReference type="ARBA" id="ARBA00023180"/>
    </source>
</evidence>
<dbReference type="EMBL" id="JABCKV010000854">
    <property type="protein sequence ID" value="KAG5640325.1"/>
    <property type="molecule type" value="Genomic_DNA"/>
</dbReference>
<keyword evidence="4" id="KW-0732">Signal</keyword>
<dbReference type="GO" id="GO:0000324">
    <property type="term" value="C:fungal-type vacuole"/>
    <property type="evidence" value="ECO:0007669"/>
    <property type="project" value="TreeGrafter"/>
</dbReference>
<dbReference type="EC" id="3.4.16.-" evidence="7"/>
<accession>A0A9P7G000</accession>
<evidence type="ECO:0000256" key="7">
    <source>
        <dbReference type="RuleBase" id="RU361156"/>
    </source>
</evidence>
<evidence type="ECO:0000256" key="1">
    <source>
        <dbReference type="ARBA" id="ARBA00009431"/>
    </source>
</evidence>
<evidence type="ECO:0000313" key="8">
    <source>
        <dbReference type="EMBL" id="KAG5640325.1"/>
    </source>
</evidence>
<evidence type="ECO:0000256" key="3">
    <source>
        <dbReference type="ARBA" id="ARBA00022670"/>
    </source>
</evidence>
<dbReference type="PROSITE" id="PS00131">
    <property type="entry name" value="CARBOXYPEPT_SER_SER"/>
    <property type="match status" value="1"/>
</dbReference>
<reference evidence="8" key="1">
    <citation type="submission" date="2020-07" db="EMBL/GenBank/DDBJ databases">
        <authorList>
            <person name="Nieuwenhuis M."/>
            <person name="Van De Peppel L.J.J."/>
        </authorList>
    </citation>
    <scope>NUCLEOTIDE SEQUENCE</scope>
    <source>
        <strain evidence="8">AP01</strain>
        <tissue evidence="8">Mycelium</tissue>
    </source>
</reference>
<dbReference type="InterPro" id="IPR018202">
    <property type="entry name" value="Ser_caboxypep_ser_AS"/>
</dbReference>
<proteinExistence type="inferred from homology"/>
<protein>
    <recommendedName>
        <fullName evidence="7">Carboxypeptidase</fullName>
        <ecNumber evidence="7">3.4.16.-</ecNumber>
    </recommendedName>
</protein>
<dbReference type="PANTHER" id="PTHR11802">
    <property type="entry name" value="SERINE PROTEASE FAMILY S10 SERINE CARBOXYPEPTIDASE"/>
    <property type="match status" value="1"/>
</dbReference>
<dbReference type="PANTHER" id="PTHR11802:SF113">
    <property type="entry name" value="SERINE CARBOXYPEPTIDASE CTSA-4.1"/>
    <property type="match status" value="1"/>
</dbReference>
<keyword evidence="2 7" id="KW-0121">Carboxypeptidase</keyword>
<gene>
    <name evidence="8" type="ORF">DXG03_009214</name>
</gene>
<keyword evidence="3 7" id="KW-0645">Protease</keyword>
<organism evidence="8 9">
    <name type="scientific">Asterophora parasitica</name>
    <dbReference type="NCBI Taxonomy" id="117018"/>
    <lineage>
        <taxon>Eukaryota</taxon>
        <taxon>Fungi</taxon>
        <taxon>Dikarya</taxon>
        <taxon>Basidiomycota</taxon>
        <taxon>Agaricomycotina</taxon>
        <taxon>Agaricomycetes</taxon>
        <taxon>Agaricomycetidae</taxon>
        <taxon>Agaricales</taxon>
        <taxon>Tricholomatineae</taxon>
        <taxon>Lyophyllaceae</taxon>
        <taxon>Asterophora</taxon>
    </lineage>
</organism>
<reference evidence="8" key="2">
    <citation type="submission" date="2021-10" db="EMBL/GenBank/DDBJ databases">
        <title>Phylogenomics reveals ancestral predisposition of the termite-cultivated fungus Termitomyces towards a domesticated lifestyle.</title>
        <authorList>
            <person name="Auxier B."/>
            <person name="Grum-Grzhimaylo A."/>
            <person name="Cardenas M.E."/>
            <person name="Lodge J.D."/>
            <person name="Laessoe T."/>
            <person name="Pedersen O."/>
            <person name="Smith M.E."/>
            <person name="Kuyper T.W."/>
            <person name="Franco-Molano E.A."/>
            <person name="Baroni T.J."/>
            <person name="Aanen D.K."/>
        </authorList>
    </citation>
    <scope>NUCLEOTIDE SEQUENCE</scope>
    <source>
        <strain evidence="8">AP01</strain>
        <tissue evidence="8">Mycelium</tissue>
    </source>
</reference>
<evidence type="ECO:0000313" key="9">
    <source>
        <dbReference type="Proteomes" id="UP000775547"/>
    </source>
</evidence>
<dbReference type="PRINTS" id="PR00724">
    <property type="entry name" value="CRBOXYPTASEC"/>
</dbReference>
<dbReference type="SUPFAM" id="SSF53474">
    <property type="entry name" value="alpha/beta-Hydrolases"/>
    <property type="match status" value="1"/>
</dbReference>
<keyword evidence="9" id="KW-1185">Reference proteome</keyword>
<evidence type="ECO:0000256" key="4">
    <source>
        <dbReference type="ARBA" id="ARBA00022729"/>
    </source>
</evidence>
<sequence>MSHPAFPQYGVRIKKTSFCDDSVKISDANGTKHFPESWNSNANVFFIDQPVGVGYSYADFGEAVGGTEDAAKDIAAFVAVFFENFSKFKGRAFHLAGESYAGRYLPLFASEVYDQNARLVKAGVTPINIASIIIGNGWTDALSMVLSYFDMQCTAASVAPIMDIASCVRMKQVLPRCEKWVKQSCVDLYDSINCHAALQFCGAELSEPFATTGRNVYDVSKECEGGPSDLCYPVTAHITAYLNSSSTRTLLGVDPSIPTPYSICSGPVSSVFDAARDEERPETPLHVAALLERGVRVLIYAGTYDFICNWIGNERWTRALDWSGHEEFAAQDLRPWNVDVNGVQKRAGITRSAGGLRFATVEGAGHMVGVFLTVLDVELTGFFEVPYDKPKEALALINRWIAGEEL</sequence>
<keyword evidence="5 7" id="KW-0378">Hydrolase</keyword>
<name>A0A9P7G000_9AGAR</name>
<comment type="caution">
    <text evidence="8">The sequence shown here is derived from an EMBL/GenBank/DDBJ whole genome shotgun (WGS) entry which is preliminary data.</text>
</comment>
<dbReference type="GO" id="GO:0004185">
    <property type="term" value="F:serine-type carboxypeptidase activity"/>
    <property type="evidence" value="ECO:0007669"/>
    <property type="project" value="UniProtKB-UniRule"/>
</dbReference>
<dbReference type="OrthoDB" id="443318at2759"/>
<dbReference type="InterPro" id="IPR001563">
    <property type="entry name" value="Peptidase_S10"/>
</dbReference>
<dbReference type="InterPro" id="IPR029058">
    <property type="entry name" value="AB_hydrolase_fold"/>
</dbReference>
<dbReference type="AlphaFoldDB" id="A0A9P7G000"/>
<keyword evidence="6" id="KW-0325">Glycoprotein</keyword>
<dbReference type="GO" id="GO:0006508">
    <property type="term" value="P:proteolysis"/>
    <property type="evidence" value="ECO:0007669"/>
    <property type="project" value="UniProtKB-KW"/>
</dbReference>
<dbReference type="Gene3D" id="1.10.287.410">
    <property type="match status" value="1"/>
</dbReference>
<evidence type="ECO:0000256" key="2">
    <source>
        <dbReference type="ARBA" id="ARBA00022645"/>
    </source>
</evidence>